<dbReference type="Gene3D" id="3.40.50.1820">
    <property type="entry name" value="alpha/beta hydrolase"/>
    <property type="match status" value="1"/>
</dbReference>
<dbReference type="Pfam" id="PF02230">
    <property type="entry name" value="Abhydrolase_2"/>
    <property type="match status" value="1"/>
</dbReference>
<dbReference type="EMBL" id="CP102453">
    <property type="protein sequence ID" value="UUX34300.1"/>
    <property type="molecule type" value="Genomic_DNA"/>
</dbReference>
<organism evidence="2 3">
    <name type="scientific">Fundicoccus culcitae</name>
    <dbReference type="NCBI Taxonomy" id="2969821"/>
    <lineage>
        <taxon>Bacteria</taxon>
        <taxon>Bacillati</taxon>
        <taxon>Bacillota</taxon>
        <taxon>Bacilli</taxon>
        <taxon>Lactobacillales</taxon>
        <taxon>Aerococcaceae</taxon>
        <taxon>Fundicoccus</taxon>
    </lineage>
</organism>
<reference evidence="2 3" key="1">
    <citation type="submission" date="2022-08" db="EMBL/GenBank/DDBJ databases">
        <title>Aerococcaceae sp. nov isolated from spoiled eye mask.</title>
        <authorList>
            <person name="Zhou G."/>
            <person name="Xie X.-B."/>
            <person name="Shi Q.-S."/>
            <person name="Wang Y.-S."/>
            <person name="Wen X."/>
            <person name="Peng H."/>
            <person name="Yang X.-J."/>
            <person name="Tao H.-B."/>
            <person name="Huang X.-M."/>
        </authorList>
    </citation>
    <scope>NUCLEOTIDE SEQUENCE [LARGE SCALE GENOMIC DNA]</scope>
    <source>
        <strain evidence="3">DM20194951</strain>
    </source>
</reference>
<proteinExistence type="predicted"/>
<sequence>MKHIYQKGFDQVGFTFVLLHGTGSNEVDILPLADSFDQTFNVLSIRGNVNENGALRYFRRLKEGVYDEDDLHLRGEELLTFIIEASQTYAFDIDKVVLLGFSNGSNIAINMLLRDDNPFKYAMLLAPMYPLEPENLKEQPMLKVFLSMGKHDPIVSLDDSKHVIDLFEARKAQVVQSWTNSHEVSAQTIIDGRKWLNEIKNN</sequence>
<gene>
    <name evidence="2" type="ORF">NRE15_01110</name>
</gene>
<keyword evidence="2" id="KW-0378">Hydrolase</keyword>
<keyword evidence="3" id="KW-1185">Reference proteome</keyword>
<evidence type="ECO:0000313" key="3">
    <source>
        <dbReference type="Proteomes" id="UP001315967"/>
    </source>
</evidence>
<dbReference type="InterPro" id="IPR029058">
    <property type="entry name" value="AB_hydrolase_fold"/>
</dbReference>
<dbReference type="InterPro" id="IPR003140">
    <property type="entry name" value="PLipase/COase/thioEstase"/>
</dbReference>
<dbReference type="GO" id="GO:0016787">
    <property type="term" value="F:hydrolase activity"/>
    <property type="evidence" value="ECO:0007669"/>
    <property type="project" value="UniProtKB-KW"/>
</dbReference>
<dbReference type="RefSeq" id="WP_313793803.1">
    <property type="nucleotide sequence ID" value="NZ_CP102453.1"/>
</dbReference>
<protein>
    <submittedName>
        <fullName evidence="2">Alpha/beta hydrolase</fullName>
    </submittedName>
</protein>
<name>A0ABY5P6S2_9LACT</name>
<evidence type="ECO:0000313" key="2">
    <source>
        <dbReference type="EMBL" id="UUX34300.1"/>
    </source>
</evidence>
<feature type="domain" description="Phospholipase/carboxylesterase/thioesterase" evidence="1">
    <location>
        <begin position="78"/>
        <end position="165"/>
    </location>
</feature>
<evidence type="ECO:0000259" key="1">
    <source>
        <dbReference type="Pfam" id="PF02230"/>
    </source>
</evidence>
<accession>A0ABY5P6S2</accession>
<dbReference type="SUPFAM" id="SSF53474">
    <property type="entry name" value="alpha/beta-Hydrolases"/>
    <property type="match status" value="1"/>
</dbReference>
<dbReference type="Proteomes" id="UP001315967">
    <property type="component" value="Chromosome"/>
</dbReference>